<feature type="compositionally biased region" description="Acidic residues" evidence="11">
    <location>
        <begin position="242"/>
        <end position="260"/>
    </location>
</feature>
<accession>A0A9P6W9D9</accession>
<dbReference type="InterPro" id="IPR024954">
    <property type="entry name" value="SSRP1_DD"/>
</dbReference>
<keyword evidence="3 10" id="KW-0235">DNA replication</keyword>
<dbReference type="Proteomes" id="UP000777482">
    <property type="component" value="Unassembled WGS sequence"/>
</dbReference>
<keyword evidence="14" id="KW-1185">Reference proteome</keyword>
<evidence type="ECO:0000256" key="11">
    <source>
        <dbReference type="SAM" id="MobiDB-lite"/>
    </source>
</evidence>
<dbReference type="InterPro" id="IPR013719">
    <property type="entry name" value="RTT106/SPT16-like_middle_dom"/>
</dbReference>
<dbReference type="Pfam" id="PF17292">
    <property type="entry name" value="POB3_N"/>
    <property type="match status" value="1"/>
</dbReference>
<dbReference type="Gene3D" id="2.30.29.150">
    <property type="match status" value="1"/>
</dbReference>
<dbReference type="GO" id="GO:0031491">
    <property type="term" value="F:nucleosome binding"/>
    <property type="evidence" value="ECO:0007669"/>
    <property type="project" value="TreeGrafter"/>
</dbReference>
<keyword evidence="8 10" id="KW-0539">Nucleus</keyword>
<dbReference type="Pfam" id="PF03531">
    <property type="entry name" value="SSrecog"/>
    <property type="match status" value="1"/>
</dbReference>
<evidence type="ECO:0000259" key="12">
    <source>
        <dbReference type="SMART" id="SM01287"/>
    </source>
</evidence>
<evidence type="ECO:0000256" key="3">
    <source>
        <dbReference type="ARBA" id="ARBA00022705"/>
    </source>
</evidence>
<dbReference type="EMBL" id="PUHQ01000003">
    <property type="protein sequence ID" value="KAG0666844.1"/>
    <property type="molecule type" value="Genomic_DNA"/>
</dbReference>
<keyword evidence="4 10" id="KW-0227">DNA damage</keyword>
<gene>
    <name evidence="13" type="primary">POB3</name>
    <name evidence="13" type="ORF">C6P46_003554</name>
</gene>
<feature type="compositionally biased region" description="Acidic residues" evidence="11">
    <location>
        <begin position="573"/>
        <end position="593"/>
    </location>
</feature>
<dbReference type="GO" id="GO:0006260">
    <property type="term" value="P:DNA replication"/>
    <property type="evidence" value="ECO:0007669"/>
    <property type="project" value="UniProtKB-KW"/>
</dbReference>
<dbReference type="InterPro" id="IPR000969">
    <property type="entry name" value="SSRP1/POB3"/>
</dbReference>
<evidence type="ECO:0000256" key="1">
    <source>
        <dbReference type="ARBA" id="ARBA00010060"/>
    </source>
</evidence>
<evidence type="ECO:0000313" key="14">
    <source>
        <dbReference type="Proteomes" id="UP000777482"/>
    </source>
</evidence>
<evidence type="ECO:0000256" key="9">
    <source>
        <dbReference type="ARBA" id="ARBA00025370"/>
    </source>
</evidence>
<dbReference type="GO" id="GO:0042393">
    <property type="term" value="F:histone binding"/>
    <property type="evidence" value="ECO:0007669"/>
    <property type="project" value="TreeGrafter"/>
</dbReference>
<feature type="domain" description="Histone chaperone RTT106/FACT complex subunit SPT16-like middle" evidence="12">
    <location>
        <begin position="428"/>
        <end position="527"/>
    </location>
</feature>
<dbReference type="InterPro" id="IPR038167">
    <property type="entry name" value="SSRP1_sf"/>
</dbReference>
<evidence type="ECO:0000256" key="6">
    <source>
        <dbReference type="ARBA" id="ARBA00023163"/>
    </source>
</evidence>
<dbReference type="InterPro" id="IPR035417">
    <property type="entry name" value="SSRP1/POB3_N"/>
</dbReference>
<dbReference type="GO" id="GO:0006281">
    <property type="term" value="P:DNA repair"/>
    <property type="evidence" value="ECO:0007669"/>
    <property type="project" value="UniProtKB-KW"/>
</dbReference>
<proteinExistence type="inferred from homology"/>
<dbReference type="InterPro" id="IPR050454">
    <property type="entry name" value="RTT106/SSRP1_HistChap/FACT"/>
</dbReference>
<dbReference type="InterPro" id="IPR011993">
    <property type="entry name" value="PH-like_dom_sf"/>
</dbReference>
<organism evidence="13 14">
    <name type="scientific">Rhodotorula mucilaginosa</name>
    <name type="common">Yeast</name>
    <name type="synonym">Rhodotorula rubra</name>
    <dbReference type="NCBI Taxonomy" id="5537"/>
    <lineage>
        <taxon>Eukaryota</taxon>
        <taxon>Fungi</taxon>
        <taxon>Dikarya</taxon>
        <taxon>Basidiomycota</taxon>
        <taxon>Pucciniomycotina</taxon>
        <taxon>Microbotryomycetes</taxon>
        <taxon>Sporidiobolales</taxon>
        <taxon>Sporidiobolaceae</taxon>
        <taxon>Rhodotorula</taxon>
    </lineage>
</organism>
<keyword evidence="5 10" id="KW-0805">Transcription regulation</keyword>
<dbReference type="GO" id="GO:0035101">
    <property type="term" value="C:FACT complex"/>
    <property type="evidence" value="ECO:0007669"/>
    <property type="project" value="TreeGrafter"/>
</dbReference>
<keyword evidence="7 10" id="KW-0234">DNA repair</keyword>
<dbReference type="Pfam" id="PF21103">
    <property type="entry name" value="PH1_SSRP1-like"/>
    <property type="match status" value="1"/>
</dbReference>
<dbReference type="Pfam" id="PF08512">
    <property type="entry name" value="Rttp106-like_middle"/>
    <property type="match status" value="1"/>
</dbReference>
<dbReference type="CDD" id="cd13231">
    <property type="entry name" value="PH2_SSRP1-like"/>
    <property type="match status" value="1"/>
</dbReference>
<comment type="function">
    <text evidence="9 10">Component of the FACT complex, a general chromatin factor that acts to reorganize nucleosomes. The FACT complex is involved in multiple processes that require DNA as a template such as mRNA elongation, DNA replication and DNA repair. During transcription elongation the FACT complex acts as a histone chaperone that both destabilizes and restores nucleosomal structure. It facilitates the passage of RNA polymerase II and transcription by promoting the dissociation of one histone H2A-H2B dimer from the nucleosome, then subsequently promotes the reestablishment of the nucleosome following the passage of RNA polymerase II.</text>
</comment>
<dbReference type="CDD" id="cd13230">
    <property type="entry name" value="PH1_SSRP1-like"/>
    <property type="match status" value="1"/>
</dbReference>
<reference evidence="13 14" key="1">
    <citation type="submission" date="2020-11" db="EMBL/GenBank/DDBJ databases">
        <title>Kefir isolates.</title>
        <authorList>
            <person name="Marcisauskas S."/>
            <person name="Kim Y."/>
            <person name="Blasche S."/>
        </authorList>
    </citation>
    <scope>NUCLEOTIDE SEQUENCE [LARGE SCALE GENOMIC DNA]</scope>
    <source>
        <strain evidence="13 14">KR</strain>
    </source>
</reference>
<evidence type="ECO:0000256" key="10">
    <source>
        <dbReference type="RuleBase" id="RU364013"/>
    </source>
</evidence>
<evidence type="ECO:0000256" key="4">
    <source>
        <dbReference type="ARBA" id="ARBA00022763"/>
    </source>
</evidence>
<feature type="compositionally biased region" description="Acidic residues" evidence="11">
    <location>
        <begin position="543"/>
        <end position="558"/>
    </location>
</feature>
<dbReference type="PANTHER" id="PTHR45849:SF1">
    <property type="entry name" value="FACT COMPLEX SUBUNIT SSRP1"/>
    <property type="match status" value="1"/>
</dbReference>
<comment type="caution">
    <text evidence="13">The sequence shown here is derived from an EMBL/GenBank/DDBJ whole genome shotgun (WGS) entry which is preliminary data.</text>
</comment>
<dbReference type="InterPro" id="IPR048993">
    <property type="entry name" value="SSRP1-like_PH1"/>
</dbReference>
<feature type="compositionally biased region" description="Basic residues" evidence="11">
    <location>
        <begin position="217"/>
        <end position="229"/>
    </location>
</feature>
<dbReference type="Gene3D" id="2.30.29.30">
    <property type="entry name" value="Pleckstrin-homology domain (PH domain)/Phosphotyrosine-binding domain (PTB)"/>
    <property type="match status" value="2"/>
</dbReference>
<feature type="compositionally biased region" description="Basic residues" evidence="11">
    <location>
        <begin position="621"/>
        <end position="630"/>
    </location>
</feature>
<dbReference type="Gene3D" id="2.30.29.220">
    <property type="entry name" value="Structure-specific recognition protein (SSRP1)"/>
    <property type="match status" value="1"/>
</dbReference>
<dbReference type="PANTHER" id="PTHR45849">
    <property type="entry name" value="FACT COMPLEX SUBUNIT SSRP1"/>
    <property type="match status" value="1"/>
</dbReference>
<comment type="similarity">
    <text evidence="1 10">Belongs to the SSRP1 family.</text>
</comment>
<keyword evidence="2 10" id="KW-0158">Chromosome</keyword>
<evidence type="ECO:0000313" key="13">
    <source>
        <dbReference type="EMBL" id="KAG0666844.1"/>
    </source>
</evidence>
<sequence length="630" mass="69817">MATAQFENIYHGLAPTSGSEFLLLFFLVLARRVERAHSLTRARPPAELRIAPSGLGWKSSDENEAVVTVPGSDIKWIQWHRVARNYQMRIGTNKKRQTFDGFLKDDFERLGNLCKQYYNISLETKDVSVRGWNWGVAEVQADDLAFLVAGKPAFTIPLNLVQNTSINKAEVALEFASALPPPPADGNEDPVARKKRLRAMPDEVSEMRLYIPGSARGMKKKGEKAKAKAKAAGDGGPKRESDEEEEEEDEDDEDEGEDGEGAAQAFHDAVKEKAAIGQISGEAICTFPEVLCTTPRGRFDDLPPDIDIYEEFMRLRGKTYDYRVAYTQVQRLFLLPKPDDIHSQLVVNIDPPIRQGQTRYPYLVMQFAKDEIMELDLNLDEDTIRDKYDGNLKQHYDDPAYEVVSLLFRVLTQKKVVTPGSFQSHDGQAAVKCNLKANEGQLYFLERQLLFISKQPTLVSFNEISAIVLARVGGALPSARTFDLSIRLKDSSSVSGGGPLVFSAVSKEELQTITDFLSMKKIKLKNEMDELAQAEAVAALDVSSDEDEAMASSDDDDDARSRRKKKAVGVDAMDLDEDEDSEVDEDFQADSDSDGGSASSDDSDSDDDGGAVSGDEVAKEPKKKKQKTAK</sequence>
<comment type="subcellular location">
    <subcellularLocation>
        <location evidence="10">Nucleus</location>
    </subcellularLocation>
    <subcellularLocation>
        <location evidence="10">Chromosome</location>
    </subcellularLocation>
</comment>
<evidence type="ECO:0000256" key="8">
    <source>
        <dbReference type="ARBA" id="ARBA00023242"/>
    </source>
</evidence>
<feature type="region of interest" description="Disordered" evidence="11">
    <location>
        <begin position="539"/>
        <end position="630"/>
    </location>
</feature>
<dbReference type="PRINTS" id="PR00887">
    <property type="entry name" value="SSRCOGNITION"/>
</dbReference>
<evidence type="ECO:0000256" key="7">
    <source>
        <dbReference type="ARBA" id="ARBA00023204"/>
    </source>
</evidence>
<protein>
    <recommendedName>
        <fullName evidence="10">FACT complex subunit POB3</fullName>
    </recommendedName>
</protein>
<evidence type="ECO:0000256" key="5">
    <source>
        <dbReference type="ARBA" id="ARBA00023015"/>
    </source>
</evidence>
<dbReference type="SUPFAM" id="SSF50729">
    <property type="entry name" value="PH domain-like"/>
    <property type="match status" value="1"/>
</dbReference>
<dbReference type="FunFam" id="2.30.29.150:FF:000001">
    <property type="entry name" value="Fact complex subunit ssrp1"/>
    <property type="match status" value="1"/>
</dbReference>
<keyword evidence="6 10" id="KW-0804">Transcription</keyword>
<feature type="region of interest" description="Disordered" evidence="11">
    <location>
        <begin position="208"/>
        <end position="261"/>
    </location>
</feature>
<dbReference type="OrthoDB" id="498543at2759"/>
<evidence type="ECO:0000256" key="2">
    <source>
        <dbReference type="ARBA" id="ARBA00022454"/>
    </source>
</evidence>
<dbReference type="GO" id="GO:0003677">
    <property type="term" value="F:DNA binding"/>
    <property type="evidence" value="ECO:0007669"/>
    <property type="project" value="InterPro"/>
</dbReference>
<dbReference type="AlphaFoldDB" id="A0A9P6W9D9"/>
<name>A0A9P6W9D9_RHOMI</name>
<dbReference type="SMART" id="SM01287">
    <property type="entry name" value="Rtt106"/>
    <property type="match status" value="1"/>
</dbReference>